<evidence type="ECO:0000256" key="1">
    <source>
        <dbReference type="SAM" id="MobiDB-lite"/>
    </source>
</evidence>
<evidence type="ECO:0000313" key="5">
    <source>
        <dbReference type="Proteomes" id="UP000258309"/>
    </source>
</evidence>
<keyword evidence="2" id="KW-1133">Transmembrane helix</keyword>
<name>A0A3E2HHZ5_SCYLI</name>
<accession>A0A3E2HHZ5</accession>
<feature type="transmembrane region" description="Helical" evidence="2">
    <location>
        <begin position="106"/>
        <end position="130"/>
    </location>
</feature>
<evidence type="ECO:0000313" key="4">
    <source>
        <dbReference type="EMBL" id="RFU33044.1"/>
    </source>
</evidence>
<dbReference type="AlphaFoldDB" id="A0A3E2HHZ5"/>
<proteinExistence type="predicted"/>
<organism evidence="4 5">
    <name type="scientific">Scytalidium lignicola</name>
    <name type="common">Hyphomycete</name>
    <dbReference type="NCBI Taxonomy" id="5539"/>
    <lineage>
        <taxon>Eukaryota</taxon>
        <taxon>Fungi</taxon>
        <taxon>Dikarya</taxon>
        <taxon>Ascomycota</taxon>
        <taxon>Pezizomycotina</taxon>
        <taxon>Leotiomycetes</taxon>
        <taxon>Leotiomycetes incertae sedis</taxon>
        <taxon>Scytalidium</taxon>
    </lineage>
</organism>
<keyword evidence="2" id="KW-0812">Transmembrane</keyword>
<evidence type="ECO:0000259" key="3">
    <source>
        <dbReference type="Pfam" id="PF10355"/>
    </source>
</evidence>
<feature type="compositionally biased region" description="Polar residues" evidence="1">
    <location>
        <begin position="32"/>
        <end position="41"/>
    </location>
</feature>
<evidence type="ECO:0000256" key="2">
    <source>
        <dbReference type="SAM" id="Phobius"/>
    </source>
</evidence>
<feature type="domain" description="Protein YTP1-like C-terminal" evidence="3">
    <location>
        <begin position="115"/>
        <end position="391"/>
    </location>
</feature>
<feature type="transmembrane region" description="Helical" evidence="2">
    <location>
        <begin position="142"/>
        <end position="161"/>
    </location>
</feature>
<dbReference type="OMA" id="VVIAYVC"/>
<feature type="non-terminal residue" evidence="4">
    <location>
        <position position="539"/>
    </location>
</feature>
<dbReference type="Pfam" id="PF10355">
    <property type="entry name" value="Ytp1"/>
    <property type="match status" value="1"/>
</dbReference>
<dbReference type="Proteomes" id="UP000258309">
    <property type="component" value="Unassembled WGS sequence"/>
</dbReference>
<feature type="compositionally biased region" description="Basic and acidic residues" evidence="1">
    <location>
        <begin position="1"/>
        <end position="16"/>
    </location>
</feature>
<sequence>MKHRDPDRERDTDHELAPFISSPKPGDELDSNDSNQSSSPRDISPCPSRSECQAEDTHSETLYDVYLTHNSSLHHRFNEPTTWSQRWSNNFERHFVIRLVDISYEIILRVFPILGFVAICSGIVSMAGIFRGEHVLNGLAHFIKGGVFFWFGILTLGRWAGCPSRQGWAWNLQPLRREHNPLSMETIECSLIFLYGITNVFLEHLTAWGQAWSPMDLEHVGVSLLFIGGGLCGLMVESKALRGTEAHDMHLNNDGVSKPTHVRSRIRINPIPAMIIFLLGLIISGHHQTSKESTMMHNQVGNFLAGASGARCITYLFLHISPPISVSPSRPPSELVCSFCLMCGGVILMASNKDTVQAMIDNHIPAMFVATVTMGTTAIIMAWVIFAITLKGSAASSYTDKFLLGPKLHIAPSDGDGTGATVARVGAALVVKATTGGIIIGVRLYAIYVDGVRLVVGIMYRVDGHSSANRCHTASNGFTALYVVDISGALNTHDEVWSGGAIEGLLERDAVASQGGDLELASELVYAGRVVVGIPALST</sequence>
<protein>
    <recommendedName>
        <fullName evidence="3">Protein YTP1-like C-terminal domain-containing protein</fullName>
    </recommendedName>
</protein>
<keyword evidence="2" id="KW-0472">Membrane</keyword>
<dbReference type="PANTHER" id="PTHR31685:SF3">
    <property type="entry name" value="INTEGRAL MEMBRANE PROTEIN (AFU_ORTHOLOGUE AFUA_6G12730)"/>
    <property type="match status" value="1"/>
</dbReference>
<reference evidence="4 5" key="1">
    <citation type="submission" date="2018-05" db="EMBL/GenBank/DDBJ databases">
        <title>Draft genome sequence of Scytalidium lignicola DSM 105466, a ubiquitous saprotrophic fungus.</title>
        <authorList>
            <person name="Buettner E."/>
            <person name="Gebauer A.M."/>
            <person name="Hofrichter M."/>
            <person name="Liers C."/>
            <person name="Kellner H."/>
        </authorList>
    </citation>
    <scope>NUCLEOTIDE SEQUENCE [LARGE SCALE GENOMIC DNA]</scope>
    <source>
        <strain evidence="4 5">DSM 105466</strain>
    </source>
</reference>
<feature type="transmembrane region" description="Helical" evidence="2">
    <location>
        <begin position="268"/>
        <end position="288"/>
    </location>
</feature>
<feature type="transmembrane region" description="Helical" evidence="2">
    <location>
        <begin position="332"/>
        <end position="351"/>
    </location>
</feature>
<comment type="caution">
    <text evidence="4">The sequence shown here is derived from an EMBL/GenBank/DDBJ whole genome shotgun (WGS) entry which is preliminary data.</text>
</comment>
<feature type="non-terminal residue" evidence="4">
    <location>
        <position position="1"/>
    </location>
</feature>
<feature type="region of interest" description="Disordered" evidence="1">
    <location>
        <begin position="1"/>
        <end position="52"/>
    </location>
</feature>
<dbReference type="PANTHER" id="PTHR31685">
    <property type="entry name" value="INTEGRAL MEMBRANE PROTEIN (AFU_ORTHOLOGUE AFUA_6G12730)-RELATED"/>
    <property type="match status" value="1"/>
</dbReference>
<dbReference type="OrthoDB" id="4491390at2759"/>
<feature type="transmembrane region" description="Helical" evidence="2">
    <location>
        <begin position="363"/>
        <end position="388"/>
    </location>
</feature>
<dbReference type="InterPro" id="IPR018827">
    <property type="entry name" value="YTP1_C"/>
</dbReference>
<dbReference type="EMBL" id="NCSJ02000042">
    <property type="protein sequence ID" value="RFU33044.1"/>
    <property type="molecule type" value="Genomic_DNA"/>
</dbReference>
<gene>
    <name evidence="4" type="ORF">B7463_g3278</name>
</gene>
<keyword evidence="5" id="KW-1185">Reference proteome</keyword>